<sequence length="66" mass="7344">MEERLKKRKELQEAAKQNNLLANQAPTQTRTQPAQTSNPGLTSPLTKPHSSLNPVYLPSHQRNPAS</sequence>
<reference evidence="2" key="1">
    <citation type="submission" date="2020-07" db="EMBL/GenBank/DDBJ databases">
        <title>Multicomponent nature underlies the extraordinary mechanical properties of spider dragline silk.</title>
        <authorList>
            <person name="Kono N."/>
            <person name="Nakamura H."/>
            <person name="Mori M."/>
            <person name="Yoshida Y."/>
            <person name="Ohtoshi R."/>
            <person name="Malay A.D."/>
            <person name="Moran D.A.P."/>
            <person name="Tomita M."/>
            <person name="Numata K."/>
            <person name="Arakawa K."/>
        </authorList>
    </citation>
    <scope>NUCLEOTIDE SEQUENCE</scope>
</reference>
<proteinExistence type="predicted"/>
<accession>A0A8X6GR66</accession>
<comment type="caution">
    <text evidence="2">The sequence shown here is derived from an EMBL/GenBank/DDBJ whole genome shotgun (WGS) entry which is preliminary data.</text>
</comment>
<organism evidence="2 3">
    <name type="scientific">Trichonephila clavata</name>
    <name type="common">Joro spider</name>
    <name type="synonym">Nephila clavata</name>
    <dbReference type="NCBI Taxonomy" id="2740835"/>
    <lineage>
        <taxon>Eukaryota</taxon>
        <taxon>Metazoa</taxon>
        <taxon>Ecdysozoa</taxon>
        <taxon>Arthropoda</taxon>
        <taxon>Chelicerata</taxon>
        <taxon>Arachnida</taxon>
        <taxon>Araneae</taxon>
        <taxon>Araneomorphae</taxon>
        <taxon>Entelegynae</taxon>
        <taxon>Araneoidea</taxon>
        <taxon>Nephilidae</taxon>
        <taxon>Trichonephila</taxon>
    </lineage>
</organism>
<feature type="compositionally biased region" description="Basic and acidic residues" evidence="1">
    <location>
        <begin position="1"/>
        <end position="13"/>
    </location>
</feature>
<gene>
    <name evidence="2" type="ORF">TNCT_466461</name>
</gene>
<dbReference type="EMBL" id="BMAO01001286">
    <property type="protein sequence ID" value="GFQ72144.1"/>
    <property type="molecule type" value="Genomic_DNA"/>
</dbReference>
<feature type="compositionally biased region" description="Polar residues" evidence="1">
    <location>
        <begin position="37"/>
        <end position="53"/>
    </location>
</feature>
<evidence type="ECO:0000256" key="1">
    <source>
        <dbReference type="SAM" id="MobiDB-lite"/>
    </source>
</evidence>
<evidence type="ECO:0000313" key="3">
    <source>
        <dbReference type="Proteomes" id="UP000887116"/>
    </source>
</evidence>
<dbReference type="AlphaFoldDB" id="A0A8X6GR66"/>
<feature type="region of interest" description="Disordered" evidence="1">
    <location>
        <begin position="1"/>
        <end position="66"/>
    </location>
</feature>
<feature type="compositionally biased region" description="Low complexity" evidence="1">
    <location>
        <begin position="14"/>
        <end position="36"/>
    </location>
</feature>
<name>A0A8X6GR66_TRICU</name>
<keyword evidence="3" id="KW-1185">Reference proteome</keyword>
<dbReference type="Proteomes" id="UP000887116">
    <property type="component" value="Unassembled WGS sequence"/>
</dbReference>
<evidence type="ECO:0000313" key="2">
    <source>
        <dbReference type="EMBL" id="GFQ72144.1"/>
    </source>
</evidence>
<protein>
    <submittedName>
        <fullName evidence="2">Uncharacterized protein</fullName>
    </submittedName>
</protein>